<reference evidence="2" key="4">
    <citation type="submission" date="2019-03" db="UniProtKB">
        <authorList>
            <consortium name="EnsemblPlants"/>
        </authorList>
    </citation>
    <scope>IDENTIFICATION</scope>
</reference>
<evidence type="ECO:0000256" key="1">
    <source>
        <dbReference type="SAM" id="MobiDB-lite"/>
    </source>
</evidence>
<dbReference type="AlphaFoldDB" id="A0A453EC20"/>
<evidence type="ECO:0000313" key="2">
    <source>
        <dbReference type="EnsemblPlants" id="AET3Gv20291000.1"/>
    </source>
</evidence>
<reference evidence="3" key="2">
    <citation type="journal article" date="2017" name="Nat. Plants">
        <title>The Aegilops tauschii genome reveals multiple impacts of transposons.</title>
        <authorList>
            <person name="Zhao G."/>
            <person name="Zou C."/>
            <person name="Li K."/>
            <person name="Wang K."/>
            <person name="Li T."/>
            <person name="Gao L."/>
            <person name="Zhang X."/>
            <person name="Wang H."/>
            <person name="Yang Z."/>
            <person name="Liu X."/>
            <person name="Jiang W."/>
            <person name="Mao L."/>
            <person name="Kong X."/>
            <person name="Jiao Y."/>
            <person name="Jia J."/>
        </authorList>
    </citation>
    <scope>NUCLEOTIDE SEQUENCE [LARGE SCALE GENOMIC DNA]</scope>
    <source>
        <strain evidence="3">cv. AL8/78</strain>
    </source>
</reference>
<accession>A0A453EC20</accession>
<dbReference type="Gramene" id="AET3Gv20291000.1">
    <property type="protein sequence ID" value="AET3Gv20291000.1"/>
    <property type="gene ID" value="AET3Gv20291000"/>
</dbReference>
<name>A0A453EC20_AEGTS</name>
<reference evidence="2" key="3">
    <citation type="journal article" date="2017" name="Nature">
        <title>Genome sequence of the progenitor of the wheat D genome Aegilops tauschii.</title>
        <authorList>
            <person name="Luo M.C."/>
            <person name="Gu Y.Q."/>
            <person name="Puiu D."/>
            <person name="Wang H."/>
            <person name="Twardziok S.O."/>
            <person name="Deal K.R."/>
            <person name="Huo N."/>
            <person name="Zhu T."/>
            <person name="Wang L."/>
            <person name="Wang Y."/>
            <person name="McGuire P.E."/>
            <person name="Liu S."/>
            <person name="Long H."/>
            <person name="Ramasamy R.K."/>
            <person name="Rodriguez J.C."/>
            <person name="Van S.L."/>
            <person name="Yuan L."/>
            <person name="Wang Z."/>
            <person name="Xia Z."/>
            <person name="Xiao L."/>
            <person name="Anderson O.D."/>
            <person name="Ouyang S."/>
            <person name="Liang Y."/>
            <person name="Zimin A.V."/>
            <person name="Pertea G."/>
            <person name="Qi P."/>
            <person name="Bennetzen J.L."/>
            <person name="Dai X."/>
            <person name="Dawson M.W."/>
            <person name="Muller H.G."/>
            <person name="Kugler K."/>
            <person name="Rivarola-Duarte L."/>
            <person name="Spannagl M."/>
            <person name="Mayer K.F.X."/>
            <person name="Lu F.H."/>
            <person name="Bevan M.W."/>
            <person name="Leroy P."/>
            <person name="Li P."/>
            <person name="You F.M."/>
            <person name="Sun Q."/>
            <person name="Liu Z."/>
            <person name="Lyons E."/>
            <person name="Wicker T."/>
            <person name="Salzberg S.L."/>
            <person name="Devos K.M."/>
            <person name="Dvorak J."/>
        </authorList>
    </citation>
    <scope>NUCLEOTIDE SEQUENCE [LARGE SCALE GENOMIC DNA]</scope>
    <source>
        <strain evidence="2">cv. AL8/78</strain>
    </source>
</reference>
<sequence length="140" mass="15072">RPSTRRPPPRRPHRAFQRTDRAPRGEPPRRVGGLSQAFADGRQMASSAPVEVPAWPSRFADLEPEPEPDHGRPRPFHDDPFLSFADGGAPAADVHVSGGGDDGFPASPDPYAFRHDSAAAHPFGMPDSNGNGMDHEAPVL</sequence>
<protein>
    <submittedName>
        <fullName evidence="2">Uncharacterized protein</fullName>
    </submittedName>
</protein>
<feature type="compositionally biased region" description="Basic and acidic residues" evidence="1">
    <location>
        <begin position="67"/>
        <end position="80"/>
    </location>
</feature>
<feature type="region of interest" description="Disordered" evidence="1">
    <location>
        <begin position="1"/>
        <end position="140"/>
    </location>
</feature>
<evidence type="ECO:0000313" key="3">
    <source>
        <dbReference type="Proteomes" id="UP000015105"/>
    </source>
</evidence>
<feature type="compositionally biased region" description="Basic residues" evidence="1">
    <location>
        <begin position="7"/>
        <end position="16"/>
    </location>
</feature>
<organism evidence="2 3">
    <name type="scientific">Aegilops tauschii subsp. strangulata</name>
    <name type="common">Goatgrass</name>
    <dbReference type="NCBI Taxonomy" id="200361"/>
    <lineage>
        <taxon>Eukaryota</taxon>
        <taxon>Viridiplantae</taxon>
        <taxon>Streptophyta</taxon>
        <taxon>Embryophyta</taxon>
        <taxon>Tracheophyta</taxon>
        <taxon>Spermatophyta</taxon>
        <taxon>Magnoliopsida</taxon>
        <taxon>Liliopsida</taxon>
        <taxon>Poales</taxon>
        <taxon>Poaceae</taxon>
        <taxon>BOP clade</taxon>
        <taxon>Pooideae</taxon>
        <taxon>Triticodae</taxon>
        <taxon>Triticeae</taxon>
        <taxon>Triticinae</taxon>
        <taxon>Aegilops</taxon>
    </lineage>
</organism>
<dbReference type="Proteomes" id="UP000015105">
    <property type="component" value="Chromosome 3D"/>
</dbReference>
<proteinExistence type="predicted"/>
<dbReference type="EnsemblPlants" id="AET3Gv20291000.1">
    <property type="protein sequence ID" value="AET3Gv20291000.1"/>
    <property type="gene ID" value="AET3Gv20291000"/>
</dbReference>
<reference evidence="2" key="5">
    <citation type="journal article" date="2021" name="G3 (Bethesda)">
        <title>Aegilops tauschii genome assembly Aet v5.0 features greater sequence contiguity and improved annotation.</title>
        <authorList>
            <person name="Wang L."/>
            <person name="Zhu T."/>
            <person name="Rodriguez J.C."/>
            <person name="Deal K.R."/>
            <person name="Dubcovsky J."/>
            <person name="McGuire P.E."/>
            <person name="Lux T."/>
            <person name="Spannagl M."/>
            <person name="Mayer K.F.X."/>
            <person name="Baldrich P."/>
            <person name="Meyers B.C."/>
            <person name="Huo N."/>
            <person name="Gu Y.Q."/>
            <person name="Zhou H."/>
            <person name="Devos K.M."/>
            <person name="Bennetzen J.L."/>
            <person name="Unver T."/>
            <person name="Budak H."/>
            <person name="Gulick P.J."/>
            <person name="Galiba G."/>
            <person name="Kalapos B."/>
            <person name="Nelson D.R."/>
            <person name="Li P."/>
            <person name="You F.M."/>
            <person name="Luo M.C."/>
            <person name="Dvorak J."/>
        </authorList>
    </citation>
    <scope>NUCLEOTIDE SEQUENCE [LARGE SCALE GENOMIC DNA]</scope>
    <source>
        <strain evidence="2">cv. AL8/78</strain>
    </source>
</reference>
<keyword evidence="3" id="KW-1185">Reference proteome</keyword>
<reference evidence="3" key="1">
    <citation type="journal article" date="2014" name="Science">
        <title>Ancient hybridizations among the ancestral genomes of bread wheat.</title>
        <authorList>
            <consortium name="International Wheat Genome Sequencing Consortium,"/>
            <person name="Marcussen T."/>
            <person name="Sandve S.R."/>
            <person name="Heier L."/>
            <person name="Spannagl M."/>
            <person name="Pfeifer M."/>
            <person name="Jakobsen K.S."/>
            <person name="Wulff B.B."/>
            <person name="Steuernagel B."/>
            <person name="Mayer K.F."/>
            <person name="Olsen O.A."/>
        </authorList>
    </citation>
    <scope>NUCLEOTIDE SEQUENCE [LARGE SCALE GENOMIC DNA]</scope>
    <source>
        <strain evidence="3">cv. AL8/78</strain>
    </source>
</reference>
<feature type="compositionally biased region" description="Basic and acidic residues" evidence="1">
    <location>
        <begin position="17"/>
        <end position="29"/>
    </location>
</feature>